<comment type="caution">
    <text evidence="1">The sequence shown here is derived from an EMBL/GenBank/DDBJ whole genome shotgun (WGS) entry which is preliminary data.</text>
</comment>
<keyword evidence="2" id="KW-1185">Reference proteome</keyword>
<evidence type="ECO:0008006" key="3">
    <source>
        <dbReference type="Google" id="ProtNLM"/>
    </source>
</evidence>
<gene>
    <name evidence="1" type="ORF">Q5H92_22865</name>
</gene>
<dbReference type="Proteomes" id="UP001167796">
    <property type="component" value="Unassembled WGS sequence"/>
</dbReference>
<protein>
    <recommendedName>
        <fullName evidence="3">Major capsid protein</fullName>
    </recommendedName>
</protein>
<proteinExistence type="predicted"/>
<reference evidence="1" key="1">
    <citation type="submission" date="2023-07" db="EMBL/GenBank/DDBJ databases">
        <authorList>
            <person name="Kim M.K."/>
        </authorList>
    </citation>
    <scope>NUCLEOTIDE SEQUENCE</scope>
    <source>
        <strain evidence="1">M29</strain>
    </source>
</reference>
<evidence type="ECO:0000313" key="2">
    <source>
        <dbReference type="Proteomes" id="UP001167796"/>
    </source>
</evidence>
<dbReference type="RefSeq" id="WP_305013892.1">
    <property type="nucleotide sequence ID" value="NZ_JAUQSX010000015.1"/>
</dbReference>
<evidence type="ECO:0000313" key="1">
    <source>
        <dbReference type="EMBL" id="MDO7849224.1"/>
    </source>
</evidence>
<organism evidence="1 2">
    <name type="scientific">Hymenobacter mellowenesis</name>
    <dbReference type="NCBI Taxonomy" id="3063995"/>
    <lineage>
        <taxon>Bacteria</taxon>
        <taxon>Pseudomonadati</taxon>
        <taxon>Bacteroidota</taxon>
        <taxon>Cytophagia</taxon>
        <taxon>Cytophagales</taxon>
        <taxon>Hymenobacteraceae</taxon>
        <taxon>Hymenobacter</taxon>
    </lineage>
</organism>
<accession>A0ABT9AH76</accession>
<name>A0ABT9AH76_9BACT</name>
<sequence length="335" mass="37200">MGINVTQLAAELGAYSRTNNKEIRQMATQKSFTAKFMKTVMSVKGKFPALQSITGRLVQGFTAVWSPLGVTKFKVNPLVNYQQKVNYEFVPADINASWVAHLYEENKKPADMPISKYLIEQEIMPAVVRDREYLLGQGVYDANDKGTFGKSMDGIATIITKGLAANSENPVYQIPLEPVTLANIVDQVNEFEQKLPIEVKSDINKIYMSETFTDQYALNFFKTYGVHPTYTPEGGLKTIVGKRQLIGLPSLNGTSVIFATPDANFLRLIDLNDEPILNDVQSLDYKVKVFMEWWEGPAFWTNQMVIAGVIDGNIEGLAPAGANLEYYGKAAVVTA</sequence>
<dbReference type="EMBL" id="JAUQSX010000015">
    <property type="protein sequence ID" value="MDO7849224.1"/>
    <property type="molecule type" value="Genomic_DNA"/>
</dbReference>